<accession>A0A9N8P6M4</accession>
<proteinExistence type="predicted"/>
<dbReference type="AlphaFoldDB" id="A0A9N8P6M4"/>
<sequence length="140" mass="15796">MEVREGAPRAPDGTHDRHIHPVFDDMTISISRHENYFEDTTFTYQFPLSALNTQDIRAHTLNQWLGQSAFDMLSSYIEGSLHIPLTDMSIVWCLSESGQLAVINDRCGLIAAIMNHQNAGRSTVHLYVVKNYGEIVCRSS</sequence>
<evidence type="ECO:0000313" key="1">
    <source>
        <dbReference type="EMBL" id="CAD0083787.1"/>
    </source>
</evidence>
<protein>
    <submittedName>
        <fullName evidence="1">Uncharacterized protein</fullName>
    </submittedName>
</protein>
<organism evidence="1 2">
    <name type="scientific">Aureobasidium vineae</name>
    <dbReference type="NCBI Taxonomy" id="2773715"/>
    <lineage>
        <taxon>Eukaryota</taxon>
        <taxon>Fungi</taxon>
        <taxon>Dikarya</taxon>
        <taxon>Ascomycota</taxon>
        <taxon>Pezizomycotina</taxon>
        <taxon>Dothideomycetes</taxon>
        <taxon>Dothideomycetidae</taxon>
        <taxon>Dothideales</taxon>
        <taxon>Saccotheciaceae</taxon>
        <taxon>Aureobasidium</taxon>
    </lineage>
</organism>
<comment type="caution">
    <text evidence="1">The sequence shown here is derived from an EMBL/GenBank/DDBJ whole genome shotgun (WGS) entry which is preliminary data.</text>
</comment>
<dbReference type="EMBL" id="CAIJEN010000003">
    <property type="protein sequence ID" value="CAD0083787.1"/>
    <property type="molecule type" value="Genomic_DNA"/>
</dbReference>
<dbReference type="Proteomes" id="UP000716446">
    <property type="component" value="Unassembled WGS sequence"/>
</dbReference>
<gene>
    <name evidence="1" type="ORF">AWRI4619_LOCUS2354</name>
</gene>
<evidence type="ECO:0000313" key="2">
    <source>
        <dbReference type="Proteomes" id="UP000716446"/>
    </source>
</evidence>
<reference evidence="1" key="1">
    <citation type="submission" date="2020-06" db="EMBL/GenBank/DDBJ databases">
        <authorList>
            <person name="Onetto C."/>
        </authorList>
    </citation>
    <scope>NUCLEOTIDE SEQUENCE</scope>
</reference>
<keyword evidence="2" id="KW-1185">Reference proteome</keyword>
<name>A0A9N8P6M4_9PEZI</name>